<evidence type="ECO:0000313" key="1">
    <source>
        <dbReference type="EMBL" id="QDU71138.1"/>
    </source>
</evidence>
<dbReference type="OrthoDB" id="255440at2"/>
<dbReference type="EMBL" id="CP036280">
    <property type="protein sequence ID" value="QDU71138.1"/>
    <property type="molecule type" value="Genomic_DNA"/>
</dbReference>
<dbReference type="KEGG" id="mcad:Pan265_09870"/>
<proteinExistence type="predicted"/>
<sequence length="455" mass="51021">MNHRGPSVRIDGLPEAMDSRAFADVDVLESIVNRYADELGTGRMERLRGPLIATGHQAYLYHPGILAKDLLLREARESGASVLHVVVDQDAHDVWGVDLPEVRGDRLTVRHVRLARDEPTLATGVRDAVRPSVDAAAPLLKTPESLPGDSVAQQMTAWLARLRWGGDNPLPVLFVSDLDALPTYWQLVRELVDDAPAAVRAYNKACMAHPEAGMSLLAESAELVEVPLWAVRYGEPRQRVFVDVADRQHQMVLADGTPLGDDASVWPRALMLTAYLRASLVSLFVHGTGGHVYDRITERWWRAWRGETLAPEAMVTADAYLDFPTPVNDTKDLRDAVWWRHHLPHNLDRHVDGVDPDLASEKRGLLSAMPAMDRSGRRQAFERLHRINDRLAATHADELRDADRRLERTRVGISNREIARRRDWFFGLYPDAQLEGIADELRVDAQRLLGVGSRV</sequence>
<protein>
    <submittedName>
        <fullName evidence="1">Uncharacterized protein</fullName>
    </submittedName>
</protein>
<keyword evidence="2" id="KW-1185">Reference proteome</keyword>
<dbReference type="AlphaFoldDB" id="A0A518BVY8"/>
<evidence type="ECO:0000313" key="2">
    <source>
        <dbReference type="Proteomes" id="UP000320386"/>
    </source>
</evidence>
<reference evidence="1 2" key="1">
    <citation type="submission" date="2019-02" db="EMBL/GenBank/DDBJ databases">
        <title>Deep-cultivation of Planctomycetes and their phenomic and genomic characterization uncovers novel biology.</title>
        <authorList>
            <person name="Wiegand S."/>
            <person name="Jogler M."/>
            <person name="Boedeker C."/>
            <person name="Pinto D."/>
            <person name="Vollmers J."/>
            <person name="Rivas-Marin E."/>
            <person name="Kohn T."/>
            <person name="Peeters S.H."/>
            <person name="Heuer A."/>
            <person name="Rast P."/>
            <person name="Oberbeckmann S."/>
            <person name="Bunk B."/>
            <person name="Jeske O."/>
            <person name="Meyerdierks A."/>
            <person name="Storesund J.E."/>
            <person name="Kallscheuer N."/>
            <person name="Luecker S."/>
            <person name="Lage O.M."/>
            <person name="Pohl T."/>
            <person name="Merkel B.J."/>
            <person name="Hornburger P."/>
            <person name="Mueller R.-W."/>
            <person name="Bruemmer F."/>
            <person name="Labrenz M."/>
            <person name="Spormann A.M."/>
            <person name="Op den Camp H."/>
            <person name="Overmann J."/>
            <person name="Amann R."/>
            <person name="Jetten M.S.M."/>
            <person name="Mascher T."/>
            <person name="Medema M.H."/>
            <person name="Devos D.P."/>
            <person name="Kaster A.-K."/>
            <person name="Ovreas L."/>
            <person name="Rohde M."/>
            <person name="Galperin M.Y."/>
            <person name="Jogler C."/>
        </authorList>
    </citation>
    <scope>NUCLEOTIDE SEQUENCE [LARGE SCALE GENOMIC DNA]</scope>
    <source>
        <strain evidence="1 2">Pan265</strain>
    </source>
</reference>
<dbReference type="Proteomes" id="UP000320386">
    <property type="component" value="Chromosome"/>
</dbReference>
<name>A0A518BVY8_9BACT</name>
<organism evidence="1 2">
    <name type="scientific">Mucisphaera calidilacus</name>
    <dbReference type="NCBI Taxonomy" id="2527982"/>
    <lineage>
        <taxon>Bacteria</taxon>
        <taxon>Pseudomonadati</taxon>
        <taxon>Planctomycetota</taxon>
        <taxon>Phycisphaerae</taxon>
        <taxon>Phycisphaerales</taxon>
        <taxon>Phycisphaeraceae</taxon>
        <taxon>Mucisphaera</taxon>
    </lineage>
</organism>
<gene>
    <name evidence="1" type="ORF">Pan265_09870</name>
</gene>
<accession>A0A518BVY8</accession>